<gene>
    <name evidence="2" type="primary">rbfA</name>
    <name evidence="3" type="ORF">AAY42_12990</name>
</gene>
<dbReference type="PANTHER" id="PTHR33515:SF1">
    <property type="entry name" value="RIBOSOME-BINDING FACTOR A, CHLOROPLASTIC-RELATED"/>
    <property type="match status" value="1"/>
</dbReference>
<dbReference type="HAMAP" id="MF_00003">
    <property type="entry name" value="RbfA"/>
    <property type="match status" value="1"/>
</dbReference>
<dbReference type="AlphaFoldDB" id="A0A0Q0XNR8"/>
<reference evidence="3 4" key="1">
    <citation type="submission" date="2015-04" db="EMBL/GenBank/DDBJ databases">
        <title>Complete genome of flavobacterium.</title>
        <authorList>
            <person name="Kwon Y.M."/>
            <person name="Kim S.-J."/>
        </authorList>
    </citation>
    <scope>NUCLEOTIDE SEQUENCE [LARGE SCALE GENOMIC DNA]</scope>
    <source>
        <strain evidence="3 4">DK169</strain>
    </source>
</reference>
<dbReference type="PANTHER" id="PTHR33515">
    <property type="entry name" value="RIBOSOME-BINDING FACTOR A, CHLOROPLASTIC-RELATED"/>
    <property type="match status" value="1"/>
</dbReference>
<dbReference type="SUPFAM" id="SSF89919">
    <property type="entry name" value="Ribosome-binding factor A, RbfA"/>
    <property type="match status" value="1"/>
</dbReference>
<comment type="subcellular location">
    <subcellularLocation>
        <location evidence="2">Cytoplasm</location>
    </subcellularLocation>
</comment>
<dbReference type="InterPro" id="IPR000238">
    <property type="entry name" value="RbfA"/>
</dbReference>
<dbReference type="RefSeq" id="WP_055395900.1">
    <property type="nucleotide sequence ID" value="NZ_LCTZ01000002.1"/>
</dbReference>
<dbReference type="STRING" id="346185.AAY42_12990"/>
<organism evidence="3 4">
    <name type="scientific">Flagellimonas eckloniae</name>
    <dbReference type="NCBI Taxonomy" id="346185"/>
    <lineage>
        <taxon>Bacteria</taxon>
        <taxon>Pseudomonadati</taxon>
        <taxon>Bacteroidota</taxon>
        <taxon>Flavobacteriia</taxon>
        <taxon>Flavobacteriales</taxon>
        <taxon>Flavobacteriaceae</taxon>
        <taxon>Flagellimonas</taxon>
    </lineage>
</organism>
<dbReference type="Proteomes" id="UP000050827">
    <property type="component" value="Unassembled WGS sequence"/>
</dbReference>
<evidence type="ECO:0000313" key="4">
    <source>
        <dbReference type="Proteomes" id="UP000050827"/>
    </source>
</evidence>
<evidence type="ECO:0000256" key="1">
    <source>
        <dbReference type="ARBA" id="ARBA00022517"/>
    </source>
</evidence>
<dbReference type="Gene3D" id="3.30.300.20">
    <property type="match status" value="1"/>
</dbReference>
<keyword evidence="2" id="KW-0963">Cytoplasm</keyword>
<dbReference type="InterPro" id="IPR015946">
    <property type="entry name" value="KH_dom-like_a/b"/>
</dbReference>
<evidence type="ECO:0000256" key="2">
    <source>
        <dbReference type="HAMAP-Rule" id="MF_00003"/>
    </source>
</evidence>
<accession>A0A0Q0XNR8</accession>
<comment type="function">
    <text evidence="2">One of several proteins that assist in the late maturation steps of the functional core of the 30S ribosomal subunit. Associates with free 30S ribosomal subunits (but not with 30S subunits that are part of 70S ribosomes or polysomes). Required for efficient processing of 16S rRNA. May interact with the 5'-terminal helix region of 16S rRNA.</text>
</comment>
<dbReference type="GO" id="GO:0043024">
    <property type="term" value="F:ribosomal small subunit binding"/>
    <property type="evidence" value="ECO:0007669"/>
    <property type="project" value="TreeGrafter"/>
</dbReference>
<dbReference type="Pfam" id="PF02033">
    <property type="entry name" value="RBFA"/>
    <property type="match status" value="1"/>
</dbReference>
<dbReference type="GO" id="GO:0005829">
    <property type="term" value="C:cytosol"/>
    <property type="evidence" value="ECO:0007669"/>
    <property type="project" value="TreeGrafter"/>
</dbReference>
<name>A0A0Q0XNR8_9FLAO</name>
<evidence type="ECO:0000313" key="3">
    <source>
        <dbReference type="EMBL" id="KQC30693.1"/>
    </source>
</evidence>
<dbReference type="EMBL" id="LCTZ01000002">
    <property type="protein sequence ID" value="KQC30693.1"/>
    <property type="molecule type" value="Genomic_DNA"/>
</dbReference>
<comment type="caution">
    <text evidence="3">The sequence shown here is derived from an EMBL/GenBank/DDBJ whole genome shotgun (WGS) entry which is preliminary data.</text>
</comment>
<keyword evidence="1 2" id="KW-0690">Ribosome biogenesis</keyword>
<dbReference type="OrthoDB" id="9811910at2"/>
<dbReference type="InterPro" id="IPR023799">
    <property type="entry name" value="RbfA_dom_sf"/>
</dbReference>
<keyword evidence="4" id="KW-1185">Reference proteome</keyword>
<dbReference type="NCBIfam" id="TIGR00082">
    <property type="entry name" value="rbfA"/>
    <property type="match status" value="1"/>
</dbReference>
<comment type="subunit">
    <text evidence="2">Monomer. Binds 30S ribosomal subunits, but not 50S ribosomal subunits or 70S ribosomes.</text>
</comment>
<protein>
    <recommendedName>
        <fullName evidence="2">Ribosome-binding factor A</fullName>
    </recommendedName>
</protein>
<comment type="similarity">
    <text evidence="2">Belongs to the RbfA family.</text>
</comment>
<dbReference type="GO" id="GO:0030490">
    <property type="term" value="P:maturation of SSU-rRNA"/>
    <property type="evidence" value="ECO:0007669"/>
    <property type="project" value="UniProtKB-UniRule"/>
</dbReference>
<dbReference type="PATRIC" id="fig|1547436.3.peg.2681"/>
<sequence length="130" mass="14707">METQRQKKIGGIIQKDIVDILQRAATDGGLKGTLISVSKVSVTTDLSIAKVYVSIFPNKSANVLLEGIKSNQNLIKHELAQRTKNQLRRVPELNFYLDDSLEYIDKIEKSLKGEENPIENRDLLDKRKKS</sequence>
<proteinExistence type="inferred from homology"/>